<evidence type="ECO:0000313" key="2">
    <source>
        <dbReference type="EMBL" id="KAK3349060.1"/>
    </source>
</evidence>
<gene>
    <name evidence="2" type="ORF">B0T25DRAFT_547109</name>
</gene>
<protein>
    <recommendedName>
        <fullName evidence="4">HNH nuclease domain-containing protein</fullName>
    </recommendedName>
</protein>
<dbReference type="Proteomes" id="UP001275084">
    <property type="component" value="Unassembled WGS sequence"/>
</dbReference>
<dbReference type="AlphaFoldDB" id="A0AAJ0MCC9"/>
<evidence type="ECO:0000256" key="1">
    <source>
        <dbReference type="SAM" id="MobiDB-lite"/>
    </source>
</evidence>
<feature type="region of interest" description="Disordered" evidence="1">
    <location>
        <begin position="278"/>
        <end position="307"/>
    </location>
</feature>
<organism evidence="2 3">
    <name type="scientific">Lasiosphaeria hispida</name>
    <dbReference type="NCBI Taxonomy" id="260671"/>
    <lineage>
        <taxon>Eukaryota</taxon>
        <taxon>Fungi</taxon>
        <taxon>Dikarya</taxon>
        <taxon>Ascomycota</taxon>
        <taxon>Pezizomycotina</taxon>
        <taxon>Sordariomycetes</taxon>
        <taxon>Sordariomycetidae</taxon>
        <taxon>Sordariales</taxon>
        <taxon>Lasiosphaeriaceae</taxon>
        <taxon>Lasiosphaeria</taxon>
    </lineage>
</organism>
<evidence type="ECO:0008006" key="4">
    <source>
        <dbReference type="Google" id="ProtNLM"/>
    </source>
</evidence>
<feature type="compositionally biased region" description="Acidic residues" evidence="1">
    <location>
        <begin position="279"/>
        <end position="307"/>
    </location>
</feature>
<evidence type="ECO:0000313" key="3">
    <source>
        <dbReference type="Proteomes" id="UP001275084"/>
    </source>
</evidence>
<dbReference type="EMBL" id="JAUIQD010000005">
    <property type="protein sequence ID" value="KAK3349060.1"/>
    <property type="molecule type" value="Genomic_DNA"/>
</dbReference>
<proteinExistence type="predicted"/>
<keyword evidence="3" id="KW-1185">Reference proteome</keyword>
<name>A0AAJ0MCC9_9PEZI</name>
<accession>A0AAJ0MCC9</accession>
<comment type="caution">
    <text evidence="2">The sequence shown here is derived from an EMBL/GenBank/DDBJ whole genome shotgun (WGS) entry which is preliminary data.</text>
</comment>
<reference evidence="2" key="1">
    <citation type="journal article" date="2023" name="Mol. Phylogenet. Evol.">
        <title>Genome-scale phylogeny and comparative genomics of the fungal order Sordariales.</title>
        <authorList>
            <person name="Hensen N."/>
            <person name="Bonometti L."/>
            <person name="Westerberg I."/>
            <person name="Brannstrom I.O."/>
            <person name="Guillou S."/>
            <person name="Cros-Aarteil S."/>
            <person name="Calhoun S."/>
            <person name="Haridas S."/>
            <person name="Kuo A."/>
            <person name="Mondo S."/>
            <person name="Pangilinan J."/>
            <person name="Riley R."/>
            <person name="LaButti K."/>
            <person name="Andreopoulos B."/>
            <person name="Lipzen A."/>
            <person name="Chen C."/>
            <person name="Yan M."/>
            <person name="Daum C."/>
            <person name="Ng V."/>
            <person name="Clum A."/>
            <person name="Steindorff A."/>
            <person name="Ohm R.A."/>
            <person name="Martin F."/>
            <person name="Silar P."/>
            <person name="Natvig D.O."/>
            <person name="Lalanne C."/>
            <person name="Gautier V."/>
            <person name="Ament-Velasquez S.L."/>
            <person name="Kruys A."/>
            <person name="Hutchinson M.I."/>
            <person name="Powell A.J."/>
            <person name="Barry K."/>
            <person name="Miller A.N."/>
            <person name="Grigoriev I.V."/>
            <person name="Debuchy R."/>
            <person name="Gladieux P."/>
            <person name="Hiltunen Thoren M."/>
            <person name="Johannesson H."/>
        </authorList>
    </citation>
    <scope>NUCLEOTIDE SEQUENCE</scope>
    <source>
        <strain evidence="2">CBS 955.72</strain>
    </source>
</reference>
<sequence>MLGIEVVKKKKEELLLKCQIIIQEHDENLILPKITAKRLQDTDRRYFSTGDELWRHNAKKACLDDPGVIRFLDPISGSLSDCLLVLYKKSDGLEKTKKQPLAWHQDALAYYDSQGTKEDLIWCHVCGDWMKSLVVKAVYIMSFFLNSDEIGEILFRNQSPSFWQAGNVLLLLTQIKKWFNTYHIIIDIKCKGWEEVWVKYYQEKPFLTPGNYICQSMLIALAMHFRMVDMTVIDLWIADNGFDMLLKLTPKESAEAACWVYAVAECAMACADQKLKFDDSDEDSNEDSDGDSEKEEEEEEEGTCMEQ</sequence>
<reference evidence="2" key="2">
    <citation type="submission" date="2023-06" db="EMBL/GenBank/DDBJ databases">
        <authorList>
            <consortium name="Lawrence Berkeley National Laboratory"/>
            <person name="Haridas S."/>
            <person name="Hensen N."/>
            <person name="Bonometti L."/>
            <person name="Westerberg I."/>
            <person name="Brannstrom I.O."/>
            <person name="Guillou S."/>
            <person name="Cros-Aarteil S."/>
            <person name="Calhoun S."/>
            <person name="Kuo A."/>
            <person name="Mondo S."/>
            <person name="Pangilinan J."/>
            <person name="Riley R."/>
            <person name="Labutti K."/>
            <person name="Andreopoulos B."/>
            <person name="Lipzen A."/>
            <person name="Chen C."/>
            <person name="Yanf M."/>
            <person name="Daum C."/>
            <person name="Ng V."/>
            <person name="Clum A."/>
            <person name="Steindorff A."/>
            <person name="Ohm R."/>
            <person name="Martin F."/>
            <person name="Silar P."/>
            <person name="Natvig D."/>
            <person name="Lalanne C."/>
            <person name="Gautier V."/>
            <person name="Ament-Velasquez S.L."/>
            <person name="Kruys A."/>
            <person name="Hutchinson M.I."/>
            <person name="Powell A.J."/>
            <person name="Barry K."/>
            <person name="Miller A.N."/>
            <person name="Grigoriev I.V."/>
            <person name="Debuchy R."/>
            <person name="Gladieux P."/>
            <person name="Thoren M.H."/>
            <person name="Johannesson H."/>
        </authorList>
    </citation>
    <scope>NUCLEOTIDE SEQUENCE</scope>
    <source>
        <strain evidence="2">CBS 955.72</strain>
    </source>
</reference>